<dbReference type="EMBL" id="BIFS01000001">
    <property type="protein sequence ID" value="GCE16299.1"/>
    <property type="molecule type" value="Genomic_DNA"/>
</dbReference>
<dbReference type="Proteomes" id="UP000287188">
    <property type="component" value="Unassembled WGS sequence"/>
</dbReference>
<keyword evidence="3" id="KW-1185">Reference proteome</keyword>
<gene>
    <name evidence="2" type="ORF">KDK_00990</name>
</gene>
<comment type="caution">
    <text evidence="2">The sequence shown here is derived from an EMBL/GenBank/DDBJ whole genome shotgun (WGS) entry which is preliminary data.</text>
</comment>
<name>A0A402AB09_9CHLR</name>
<protein>
    <recommendedName>
        <fullName evidence="4">DUF1490 domain-containing protein</fullName>
    </recommendedName>
</protein>
<organism evidence="2 3">
    <name type="scientific">Dictyobacter kobayashii</name>
    <dbReference type="NCBI Taxonomy" id="2014872"/>
    <lineage>
        <taxon>Bacteria</taxon>
        <taxon>Bacillati</taxon>
        <taxon>Chloroflexota</taxon>
        <taxon>Ktedonobacteria</taxon>
        <taxon>Ktedonobacterales</taxon>
        <taxon>Dictyobacteraceae</taxon>
        <taxon>Dictyobacter</taxon>
    </lineage>
</organism>
<feature type="compositionally biased region" description="Low complexity" evidence="1">
    <location>
        <begin position="64"/>
        <end position="77"/>
    </location>
</feature>
<evidence type="ECO:0008006" key="4">
    <source>
        <dbReference type="Google" id="ProtNLM"/>
    </source>
</evidence>
<reference evidence="3" key="1">
    <citation type="submission" date="2018-12" db="EMBL/GenBank/DDBJ databases">
        <title>Tengunoibacter tsumagoiensis gen. nov., sp. nov., Dictyobacter kobayashii sp. nov., D. alpinus sp. nov., and D. joshuensis sp. nov. and description of Dictyobacteraceae fam. nov. within the order Ktedonobacterales isolated from Tengu-no-mugimeshi.</title>
        <authorList>
            <person name="Wang C.M."/>
            <person name="Zheng Y."/>
            <person name="Sakai Y."/>
            <person name="Toyoda A."/>
            <person name="Minakuchi Y."/>
            <person name="Abe K."/>
            <person name="Yokota A."/>
            <person name="Yabe S."/>
        </authorList>
    </citation>
    <scope>NUCLEOTIDE SEQUENCE [LARGE SCALE GENOMIC DNA]</scope>
    <source>
        <strain evidence="3">Uno11</strain>
    </source>
</reference>
<sequence>MELEDFMEAEIAVTAAVTAAIFSPRARKVMRKGMVYGMAGILTTGDVLTAFAKGVRQGMKQTEEAAAPTAQETTNPEMNINPETMTAAQWKAATKTENMGEQSA</sequence>
<feature type="region of interest" description="Disordered" evidence="1">
    <location>
        <begin position="59"/>
        <end position="82"/>
    </location>
</feature>
<dbReference type="RefSeq" id="WP_126548219.1">
    <property type="nucleotide sequence ID" value="NZ_BIFS01000001.1"/>
</dbReference>
<evidence type="ECO:0000256" key="1">
    <source>
        <dbReference type="SAM" id="MobiDB-lite"/>
    </source>
</evidence>
<evidence type="ECO:0000313" key="3">
    <source>
        <dbReference type="Proteomes" id="UP000287188"/>
    </source>
</evidence>
<evidence type="ECO:0000313" key="2">
    <source>
        <dbReference type="EMBL" id="GCE16299.1"/>
    </source>
</evidence>
<accession>A0A402AB09</accession>
<dbReference type="AlphaFoldDB" id="A0A402AB09"/>
<proteinExistence type="predicted"/>